<proteinExistence type="inferred from homology"/>
<dbReference type="SUPFAM" id="SSF53383">
    <property type="entry name" value="PLP-dependent transferases"/>
    <property type="match status" value="1"/>
</dbReference>
<dbReference type="NCBIfam" id="TIGR04350">
    <property type="entry name" value="C_S_lyase_PatB"/>
    <property type="match status" value="1"/>
</dbReference>
<reference evidence="8" key="1">
    <citation type="submission" date="2016-10" db="EMBL/GenBank/DDBJ databases">
        <authorList>
            <person name="de Groot N.N."/>
        </authorList>
    </citation>
    <scope>NUCLEOTIDE SEQUENCE [LARGE SCALE GENOMIC DNA]</scope>
    <source>
        <strain evidence="8">10nlg</strain>
    </source>
</reference>
<comment type="cofactor">
    <cofactor evidence="1">
        <name>pyridoxal 5'-phosphate</name>
        <dbReference type="ChEBI" id="CHEBI:597326"/>
    </cofactor>
</comment>
<dbReference type="InterPro" id="IPR015424">
    <property type="entry name" value="PyrdxlP-dep_Trfase"/>
</dbReference>
<accession>A0A1H9SIJ4</accession>
<dbReference type="InterPro" id="IPR004839">
    <property type="entry name" value="Aminotransferase_I/II_large"/>
</dbReference>
<keyword evidence="4" id="KW-0456">Lyase</keyword>
<dbReference type="InterPro" id="IPR015421">
    <property type="entry name" value="PyrdxlP-dep_Trfase_major"/>
</dbReference>
<dbReference type="Gene3D" id="3.40.640.10">
    <property type="entry name" value="Type I PLP-dependent aspartate aminotransferase-like (Major domain)"/>
    <property type="match status" value="1"/>
</dbReference>
<dbReference type="GO" id="GO:0030170">
    <property type="term" value="F:pyridoxal phosphate binding"/>
    <property type="evidence" value="ECO:0007669"/>
    <property type="project" value="InterPro"/>
</dbReference>
<evidence type="ECO:0000256" key="3">
    <source>
        <dbReference type="ARBA" id="ARBA00022898"/>
    </source>
</evidence>
<evidence type="ECO:0000256" key="4">
    <source>
        <dbReference type="ARBA" id="ARBA00023239"/>
    </source>
</evidence>
<comment type="similarity">
    <text evidence="5">Belongs to the class-II pyridoxal-phosphate-dependent aminotransferase family. MalY/PatB cystathionine beta-lyase subfamily.</text>
</comment>
<dbReference type="OrthoDB" id="9802872at2"/>
<dbReference type="Gene3D" id="3.90.1150.10">
    <property type="entry name" value="Aspartate Aminotransferase, domain 1"/>
    <property type="match status" value="1"/>
</dbReference>
<protein>
    <recommendedName>
        <fullName evidence="2">cysteine-S-conjugate beta-lyase</fullName>
        <ecNumber evidence="2">4.4.1.13</ecNumber>
    </recommendedName>
</protein>
<sequence length="397" mass="44860">MTAFDQKIDRNGTASMKWDRTEEIFNTKETILPMWVADMDFQPPQAVLDTMQQRLNHGIFGYTYTGTSVTEAIQTWMEKHYNWQFKSSDILYSPGVVPSISKCIQTLTNPGDKVLIQSPVYPPFFSMVTENERTVENRPLKEVNGTYTVDLADFEAAVSQDDVTMFLLCSPHNPVGRVWNEDELRSMAELCVKHNVIIVSDEIHADLTLPGYKHIPTATISAAVDEQTITLSAPSKTFNLAGLQASFIITSNREWLKTLQAFDKKNNVNMLNTFGVLAMEAAYKEGEEWLEELREYIAGNVELVYEFFRRELTPLTVKKVEATYLVWIDCRALNLDDKELNRLFIEEGQVGFNPGHSFGSGGEGFVRMNVACPRATVQEGLERIKTATAPLLEKTNA</sequence>
<gene>
    <name evidence="7" type="ORF">SAMN05444126_10718</name>
</gene>
<dbReference type="CDD" id="cd00609">
    <property type="entry name" value="AAT_like"/>
    <property type="match status" value="1"/>
</dbReference>
<evidence type="ECO:0000256" key="2">
    <source>
        <dbReference type="ARBA" id="ARBA00012224"/>
    </source>
</evidence>
<name>A0A1H9SIJ4_9BACI</name>
<dbReference type="PANTHER" id="PTHR43525:SF1">
    <property type="entry name" value="PROTEIN MALY"/>
    <property type="match status" value="1"/>
</dbReference>
<evidence type="ECO:0000313" key="8">
    <source>
        <dbReference type="Proteomes" id="UP000199318"/>
    </source>
</evidence>
<dbReference type="Proteomes" id="UP000199318">
    <property type="component" value="Unassembled WGS sequence"/>
</dbReference>
<dbReference type="AlphaFoldDB" id="A0A1H9SIJ4"/>
<dbReference type="InterPro" id="IPR051798">
    <property type="entry name" value="Class-II_PLP-Dep_Aminotrans"/>
</dbReference>
<evidence type="ECO:0000313" key="7">
    <source>
        <dbReference type="EMBL" id="SER84777.1"/>
    </source>
</evidence>
<dbReference type="InterPro" id="IPR015422">
    <property type="entry name" value="PyrdxlP-dep_Trfase_small"/>
</dbReference>
<evidence type="ECO:0000259" key="6">
    <source>
        <dbReference type="Pfam" id="PF00155"/>
    </source>
</evidence>
<organism evidence="7 8">
    <name type="scientific">Salisediminibacterium halotolerans</name>
    <dbReference type="NCBI Taxonomy" id="517425"/>
    <lineage>
        <taxon>Bacteria</taxon>
        <taxon>Bacillati</taxon>
        <taxon>Bacillota</taxon>
        <taxon>Bacilli</taxon>
        <taxon>Bacillales</taxon>
        <taxon>Bacillaceae</taxon>
        <taxon>Salisediminibacterium</taxon>
    </lineage>
</organism>
<dbReference type="EC" id="4.4.1.13" evidence="2"/>
<dbReference type="GO" id="GO:0047804">
    <property type="term" value="F:cysteine-S-conjugate beta-lyase activity"/>
    <property type="evidence" value="ECO:0007669"/>
    <property type="project" value="UniProtKB-EC"/>
</dbReference>
<dbReference type="InterPro" id="IPR027619">
    <property type="entry name" value="C-S_lyase_PatB-like"/>
</dbReference>
<feature type="domain" description="Aminotransferase class I/classII large" evidence="6">
    <location>
        <begin position="38"/>
        <end position="384"/>
    </location>
</feature>
<dbReference type="PANTHER" id="PTHR43525">
    <property type="entry name" value="PROTEIN MALY"/>
    <property type="match status" value="1"/>
</dbReference>
<keyword evidence="3" id="KW-0663">Pyridoxal phosphate</keyword>
<evidence type="ECO:0000256" key="5">
    <source>
        <dbReference type="ARBA" id="ARBA00037974"/>
    </source>
</evidence>
<dbReference type="EMBL" id="FOGV01000007">
    <property type="protein sequence ID" value="SER84777.1"/>
    <property type="molecule type" value="Genomic_DNA"/>
</dbReference>
<keyword evidence="8" id="KW-1185">Reference proteome</keyword>
<dbReference type="STRING" id="1464123.SAMN05444126_10718"/>
<comment type="caution">
    <text evidence="7">The sequence shown here is derived from an EMBL/GenBank/DDBJ whole genome shotgun (WGS) entry which is preliminary data.</text>
</comment>
<dbReference type="RefSeq" id="WP_093072448.1">
    <property type="nucleotide sequence ID" value="NZ_FOGV01000007.1"/>
</dbReference>
<evidence type="ECO:0000256" key="1">
    <source>
        <dbReference type="ARBA" id="ARBA00001933"/>
    </source>
</evidence>
<dbReference type="Pfam" id="PF00155">
    <property type="entry name" value="Aminotran_1_2"/>
    <property type="match status" value="1"/>
</dbReference>